<reference evidence="2" key="1">
    <citation type="submission" date="2020-05" db="EMBL/GenBank/DDBJ databases">
        <authorList>
            <person name="Chiriac C."/>
            <person name="Salcher M."/>
            <person name="Ghai R."/>
            <person name="Kavagutti S V."/>
        </authorList>
    </citation>
    <scope>NUCLEOTIDE SEQUENCE</scope>
</reference>
<dbReference type="SUPFAM" id="SSF55797">
    <property type="entry name" value="PR-1-like"/>
    <property type="match status" value="1"/>
</dbReference>
<feature type="domain" description="SCP" evidence="1">
    <location>
        <begin position="46"/>
        <end position="146"/>
    </location>
</feature>
<dbReference type="EMBL" id="CAFBLP010000042">
    <property type="protein sequence ID" value="CAB4882989.1"/>
    <property type="molecule type" value="Genomic_DNA"/>
</dbReference>
<accession>A0A6J7ES96</accession>
<dbReference type="InterPro" id="IPR035940">
    <property type="entry name" value="CAP_sf"/>
</dbReference>
<dbReference type="InterPro" id="IPR014044">
    <property type="entry name" value="CAP_dom"/>
</dbReference>
<dbReference type="AlphaFoldDB" id="A0A6J7ES96"/>
<organism evidence="2">
    <name type="scientific">freshwater metagenome</name>
    <dbReference type="NCBI Taxonomy" id="449393"/>
    <lineage>
        <taxon>unclassified sequences</taxon>
        <taxon>metagenomes</taxon>
        <taxon>ecological metagenomes</taxon>
    </lineage>
</organism>
<gene>
    <name evidence="2" type="ORF">UFOPK3376_01738</name>
</gene>
<dbReference type="Pfam" id="PF00188">
    <property type="entry name" value="CAP"/>
    <property type="match status" value="1"/>
</dbReference>
<proteinExistence type="predicted"/>
<protein>
    <submittedName>
        <fullName evidence="2">Unannotated protein</fullName>
    </submittedName>
</protein>
<sequence>MRRTTRNWVRHAAVLLSAVLGVGATNSIVSADANPPFIPPDASWLTTVNYYRAMSNLAPVSENPTFSAGAYNHSCYMLQNGISHDEIPGLPGYTDSGDIAGNSGNVAVSSVYGIEARQHIELWMTGPFHTVGVLRPNLQTVGFGQCDNTATSPWRSAATLDVLRGLSGPSNQTEPILFPGNGMTTNLSQFITESPNPLTFCGWTGAAGLPVLALMPEALTGNAAAAIRGAASGQLDVCVLTQFNTTGVASQILAANNVVVVIPRARLASDTYSVALFTPNRAVNWSFTVDPTAASGVQPLPTTTAVGDSGGLQPVAPTRVVDTRLNLGTSHIYAGQQRRIQITGRGGVPAGAEAISANFTVAGPDAGGYLSVWNCSDRPTVSTLNYGVGQVVPNGASVPLDATGGICVFSSAGTDLIVDVNGYYASTASGRLASVTPTRLMDTRVPQGAPGRLMAGSTTPLRVTGVAGIPVGASAVMLNVTSIFPDNPGFVTVYPCDADRPTVSSLNPVPYTVKPNNVVAPVSKDGTVCLYVSTNVDLLVDVTGYVKAAATLMFTPSAPFRLVDTRDRFRPEMNAGTGGQPILTGHTVVVQVAGNRGIASNAKAVSANFTVVGAATAGFLTVWQCGARPTTSNVNFEAGAAIANGAQLPLSAAGQLCVFVSTDANVIIDVNGWWS</sequence>
<name>A0A6J7ES96_9ZZZZ</name>
<dbReference type="CDD" id="cd05379">
    <property type="entry name" value="CAP_bacterial"/>
    <property type="match status" value="1"/>
</dbReference>
<evidence type="ECO:0000259" key="1">
    <source>
        <dbReference type="Pfam" id="PF00188"/>
    </source>
</evidence>
<evidence type="ECO:0000313" key="2">
    <source>
        <dbReference type="EMBL" id="CAB4882989.1"/>
    </source>
</evidence>
<dbReference type="Gene3D" id="3.40.33.10">
    <property type="entry name" value="CAP"/>
    <property type="match status" value="1"/>
</dbReference>